<sequence length="112" mass="12696">MSSISTHILDTTIGKPAANVAVSLWQQKNTGWYKIADGNTDNDGRVKASWADITIEKGLYKMYFQVDTYFESLAVESFYPFVEVVFRVDESVSHYHVPLLLNPFGYSTYRGS</sequence>
<evidence type="ECO:0000259" key="8">
    <source>
        <dbReference type="SMART" id="SM00095"/>
    </source>
</evidence>
<dbReference type="CDD" id="cd05822">
    <property type="entry name" value="TLP_HIUase"/>
    <property type="match status" value="1"/>
</dbReference>
<dbReference type="PANTHER" id="PTHR10395">
    <property type="entry name" value="URICASE AND TRANSTHYRETIN-RELATED"/>
    <property type="match status" value="1"/>
</dbReference>
<dbReference type="PROSITE" id="PS00768">
    <property type="entry name" value="TRANSTHYRETIN_1"/>
    <property type="match status" value="1"/>
</dbReference>
<evidence type="ECO:0000256" key="1">
    <source>
        <dbReference type="ARBA" id="ARBA00001043"/>
    </source>
</evidence>
<dbReference type="InterPro" id="IPR023416">
    <property type="entry name" value="Transthyretin/HIU_hydrolase_d"/>
</dbReference>
<reference evidence="9 10" key="1">
    <citation type="submission" date="2022-12" db="EMBL/GenBank/DDBJ databases">
        <title>Chitinophagaceae gen. sp. nov., a new member of the family Chitinophagaceae, isolated from soil in a chemical factory.</title>
        <authorList>
            <person name="Ke Z."/>
        </authorList>
    </citation>
    <scope>NUCLEOTIDE SEQUENCE [LARGE SCALE GENOMIC DNA]</scope>
    <source>
        <strain evidence="9 10">LY-5</strain>
    </source>
</reference>
<keyword evidence="10" id="KW-1185">Reference proteome</keyword>
<accession>A0ABT4UMY7</accession>
<protein>
    <recommendedName>
        <fullName evidence="7">5-hydroxyisourate hydrolase</fullName>
        <shortName evidence="7">HIU hydrolase</shortName>
        <shortName evidence="7">HIUHase</shortName>
        <ecNumber evidence="7">3.5.2.17</ecNumber>
    </recommendedName>
</protein>
<dbReference type="Pfam" id="PF00576">
    <property type="entry name" value="Transthyretin"/>
    <property type="match status" value="1"/>
</dbReference>
<comment type="catalytic activity">
    <reaction evidence="1 7">
        <text>5-hydroxyisourate + H2O = 5-hydroxy-2-oxo-4-ureido-2,5-dihydro-1H-imidazole-5-carboxylate + H(+)</text>
        <dbReference type="Rhea" id="RHEA:23736"/>
        <dbReference type="ChEBI" id="CHEBI:15377"/>
        <dbReference type="ChEBI" id="CHEBI:15378"/>
        <dbReference type="ChEBI" id="CHEBI:18072"/>
        <dbReference type="ChEBI" id="CHEBI:58639"/>
        <dbReference type="EC" id="3.5.2.17"/>
    </reaction>
</comment>
<dbReference type="InterPro" id="IPR036817">
    <property type="entry name" value="Transthyretin/HIU_hydrolase_sf"/>
</dbReference>
<gene>
    <name evidence="9" type="primary">uraH</name>
    <name evidence="9" type="ORF">O3P16_15445</name>
</gene>
<feature type="domain" description="Transthyretin/hydroxyisourate hydrolase" evidence="8">
    <location>
        <begin position="1"/>
        <end position="111"/>
    </location>
</feature>
<dbReference type="PANTHER" id="PTHR10395:SF7">
    <property type="entry name" value="5-HYDROXYISOURATE HYDROLASE"/>
    <property type="match status" value="1"/>
</dbReference>
<evidence type="ECO:0000256" key="2">
    <source>
        <dbReference type="ARBA" id="ARBA00002704"/>
    </source>
</evidence>
<comment type="subunit">
    <text evidence="4 7">Homotetramer.</text>
</comment>
<comment type="caution">
    <text evidence="9">The sequence shown here is derived from an EMBL/GenBank/DDBJ whole genome shotgun (WGS) entry which is preliminary data.</text>
</comment>
<evidence type="ECO:0000256" key="4">
    <source>
        <dbReference type="ARBA" id="ARBA00011881"/>
    </source>
</evidence>
<name>A0ABT4UMY7_9BACT</name>
<dbReference type="InterPro" id="IPR023418">
    <property type="entry name" value="Thyroxine_BS"/>
</dbReference>
<dbReference type="Proteomes" id="UP001210231">
    <property type="component" value="Unassembled WGS sequence"/>
</dbReference>
<organism evidence="9 10">
    <name type="scientific">Polluticaenibacter yanchengensis</name>
    <dbReference type="NCBI Taxonomy" id="3014562"/>
    <lineage>
        <taxon>Bacteria</taxon>
        <taxon>Pseudomonadati</taxon>
        <taxon>Bacteroidota</taxon>
        <taxon>Chitinophagia</taxon>
        <taxon>Chitinophagales</taxon>
        <taxon>Chitinophagaceae</taxon>
        <taxon>Polluticaenibacter</taxon>
    </lineage>
</organism>
<evidence type="ECO:0000256" key="6">
    <source>
        <dbReference type="ARBA" id="ARBA00022801"/>
    </source>
</evidence>
<dbReference type="PRINTS" id="PR00189">
    <property type="entry name" value="TRNSTHYRETIN"/>
</dbReference>
<dbReference type="SUPFAM" id="SSF49472">
    <property type="entry name" value="Transthyretin (synonym: prealbumin)"/>
    <property type="match status" value="1"/>
</dbReference>
<evidence type="ECO:0000256" key="7">
    <source>
        <dbReference type="RuleBase" id="RU361270"/>
    </source>
</evidence>
<dbReference type="RefSeq" id="WP_407032541.1">
    <property type="nucleotide sequence ID" value="NZ_JAQGEF010000025.1"/>
</dbReference>
<keyword evidence="6 7" id="KW-0378">Hydrolase</keyword>
<dbReference type="SMART" id="SM00095">
    <property type="entry name" value="TR_THY"/>
    <property type="match status" value="1"/>
</dbReference>
<dbReference type="InterPro" id="IPR000895">
    <property type="entry name" value="Transthyretin/HIU_hydrolase"/>
</dbReference>
<proteinExistence type="inferred from homology"/>
<keyword evidence="5 7" id="KW-0659">Purine metabolism</keyword>
<dbReference type="GO" id="GO:0033971">
    <property type="term" value="F:hydroxyisourate hydrolase activity"/>
    <property type="evidence" value="ECO:0007669"/>
    <property type="project" value="UniProtKB-EC"/>
</dbReference>
<dbReference type="NCBIfam" id="TIGR02962">
    <property type="entry name" value="hdxy_isourate"/>
    <property type="match status" value="1"/>
</dbReference>
<dbReference type="InterPro" id="IPR014306">
    <property type="entry name" value="Hydroxyisourate_hydrolase"/>
</dbReference>
<evidence type="ECO:0000256" key="5">
    <source>
        <dbReference type="ARBA" id="ARBA00022631"/>
    </source>
</evidence>
<comment type="function">
    <text evidence="2">Catalyzes the hydrolysis of 5-hydroxyisourate (HIU) to 2-oxo-4-hydroxy-4-carboxy-5-ureidoimidazoline (OHCU).</text>
</comment>
<dbReference type="Gene3D" id="2.60.40.180">
    <property type="entry name" value="Transthyretin/hydroxyisourate hydrolase domain"/>
    <property type="match status" value="1"/>
</dbReference>
<comment type="similarity">
    <text evidence="3 7">Belongs to the transthyretin family. 5-hydroxyisourate hydrolase subfamily.</text>
</comment>
<dbReference type="EC" id="3.5.2.17" evidence="7"/>
<evidence type="ECO:0000313" key="9">
    <source>
        <dbReference type="EMBL" id="MDA3616211.1"/>
    </source>
</evidence>
<evidence type="ECO:0000256" key="3">
    <source>
        <dbReference type="ARBA" id="ARBA00009850"/>
    </source>
</evidence>
<evidence type="ECO:0000313" key="10">
    <source>
        <dbReference type="Proteomes" id="UP001210231"/>
    </source>
</evidence>
<dbReference type="EMBL" id="JAQGEF010000025">
    <property type="protein sequence ID" value="MDA3616211.1"/>
    <property type="molecule type" value="Genomic_DNA"/>
</dbReference>